<evidence type="ECO:0000259" key="3">
    <source>
        <dbReference type="Pfam" id="PF05033"/>
    </source>
</evidence>
<dbReference type="Gene3D" id="2.170.270.10">
    <property type="entry name" value="SET domain"/>
    <property type="match status" value="1"/>
</dbReference>
<gene>
    <name evidence="4" type="ORF">HHI36_009588</name>
</gene>
<keyword evidence="2" id="KW-0949">S-adenosyl-L-methionine</keyword>
<protein>
    <recommendedName>
        <fullName evidence="3">Pre-SET domain-containing protein</fullName>
    </recommendedName>
</protein>
<evidence type="ECO:0000313" key="4">
    <source>
        <dbReference type="EMBL" id="KAL3265381.1"/>
    </source>
</evidence>
<name>A0ABD2MG73_9CUCU</name>
<dbReference type="InterPro" id="IPR046341">
    <property type="entry name" value="SET_dom_sf"/>
</dbReference>
<dbReference type="AlphaFoldDB" id="A0ABD2MG73"/>
<keyword evidence="1" id="KW-0808">Transferase</keyword>
<accession>A0ABD2MG73</accession>
<organism evidence="4 5">
    <name type="scientific">Cryptolaemus montrouzieri</name>
    <dbReference type="NCBI Taxonomy" id="559131"/>
    <lineage>
        <taxon>Eukaryota</taxon>
        <taxon>Metazoa</taxon>
        <taxon>Ecdysozoa</taxon>
        <taxon>Arthropoda</taxon>
        <taxon>Hexapoda</taxon>
        <taxon>Insecta</taxon>
        <taxon>Pterygota</taxon>
        <taxon>Neoptera</taxon>
        <taxon>Endopterygota</taxon>
        <taxon>Coleoptera</taxon>
        <taxon>Polyphaga</taxon>
        <taxon>Cucujiformia</taxon>
        <taxon>Coccinelloidea</taxon>
        <taxon>Coccinellidae</taxon>
        <taxon>Scymninae</taxon>
        <taxon>Scymnini</taxon>
        <taxon>Cryptolaemus</taxon>
    </lineage>
</organism>
<keyword evidence="5" id="KW-1185">Reference proteome</keyword>
<evidence type="ECO:0000256" key="2">
    <source>
        <dbReference type="ARBA" id="ARBA00022691"/>
    </source>
</evidence>
<evidence type="ECO:0000256" key="1">
    <source>
        <dbReference type="ARBA" id="ARBA00022603"/>
    </source>
</evidence>
<dbReference type="Pfam" id="PF05033">
    <property type="entry name" value="Pre-SET"/>
    <property type="match status" value="1"/>
</dbReference>
<feature type="domain" description="Pre-SET" evidence="3">
    <location>
        <begin position="11"/>
        <end position="94"/>
    </location>
</feature>
<keyword evidence="1" id="KW-0489">Methyltransferase</keyword>
<reference evidence="4 5" key="1">
    <citation type="journal article" date="2021" name="BMC Biol.">
        <title>Horizontally acquired antibacterial genes associated with adaptive radiation of ladybird beetles.</title>
        <authorList>
            <person name="Li H.S."/>
            <person name="Tang X.F."/>
            <person name="Huang Y.H."/>
            <person name="Xu Z.Y."/>
            <person name="Chen M.L."/>
            <person name="Du X.Y."/>
            <person name="Qiu B.Y."/>
            <person name="Chen P.T."/>
            <person name="Zhang W."/>
            <person name="Slipinski A."/>
            <person name="Escalona H.E."/>
            <person name="Waterhouse R.M."/>
            <person name="Zwick A."/>
            <person name="Pang H."/>
        </authorList>
    </citation>
    <scope>NUCLEOTIDE SEQUENCE [LARGE SCALE GENOMIC DNA]</scope>
    <source>
        <strain evidence="4">SYSU2018</strain>
    </source>
</reference>
<dbReference type="GO" id="GO:0008168">
    <property type="term" value="F:methyltransferase activity"/>
    <property type="evidence" value="ECO:0007669"/>
    <property type="project" value="UniProtKB-KW"/>
</dbReference>
<evidence type="ECO:0000313" key="5">
    <source>
        <dbReference type="Proteomes" id="UP001516400"/>
    </source>
</evidence>
<sequence length="109" mass="12764">MKECNLKDSYEHPDTNIEYLPESELCVELEKLYEHEFCGCSCLINCLPESCSCLQRSGAQYIFINQQVPETYIIKETNTAKPIYECNDNCRCAKDYVEIDWYNVVLKKD</sequence>
<proteinExistence type="predicted"/>
<dbReference type="GO" id="GO:0032259">
    <property type="term" value="P:methylation"/>
    <property type="evidence" value="ECO:0007669"/>
    <property type="project" value="UniProtKB-KW"/>
</dbReference>
<dbReference type="SUPFAM" id="SSF82199">
    <property type="entry name" value="SET domain"/>
    <property type="match status" value="1"/>
</dbReference>
<comment type="caution">
    <text evidence="4">The sequence shown here is derived from an EMBL/GenBank/DDBJ whole genome shotgun (WGS) entry which is preliminary data.</text>
</comment>
<dbReference type="Proteomes" id="UP001516400">
    <property type="component" value="Unassembled WGS sequence"/>
</dbReference>
<dbReference type="EMBL" id="JABFTP020000001">
    <property type="protein sequence ID" value="KAL3265381.1"/>
    <property type="molecule type" value="Genomic_DNA"/>
</dbReference>
<dbReference type="InterPro" id="IPR007728">
    <property type="entry name" value="Pre-SET_dom"/>
</dbReference>